<dbReference type="PANTHER" id="PTHR43584">
    <property type="entry name" value="NUCLEOTIDYL TRANSFERASE"/>
    <property type="match status" value="1"/>
</dbReference>
<evidence type="ECO:0000256" key="2">
    <source>
        <dbReference type="ARBA" id="ARBA00022695"/>
    </source>
</evidence>
<dbReference type="SUPFAM" id="SSF53448">
    <property type="entry name" value="Nucleotide-diphospho-sugar transferases"/>
    <property type="match status" value="1"/>
</dbReference>
<evidence type="ECO:0000256" key="1">
    <source>
        <dbReference type="ARBA" id="ARBA00022679"/>
    </source>
</evidence>
<dbReference type="Pfam" id="PF00483">
    <property type="entry name" value="NTP_transferase"/>
    <property type="match status" value="1"/>
</dbReference>
<dbReference type="AlphaFoldDB" id="A0A934ND24"/>
<dbReference type="RefSeq" id="WP_338200656.1">
    <property type="nucleotide sequence ID" value="NZ_JAEKNR010000087.1"/>
</dbReference>
<organism evidence="4 5">
    <name type="scientific">Candidatus Nephthysia bennettiae</name>
    <dbReference type="NCBI Taxonomy" id="3127016"/>
    <lineage>
        <taxon>Bacteria</taxon>
        <taxon>Bacillati</taxon>
        <taxon>Candidatus Dormiibacterota</taxon>
        <taxon>Candidatus Dormibacteria</taxon>
        <taxon>Candidatus Dormibacterales</taxon>
        <taxon>Candidatus Dormibacteraceae</taxon>
        <taxon>Candidatus Nephthysia</taxon>
    </lineage>
</organism>
<evidence type="ECO:0000259" key="3">
    <source>
        <dbReference type="Pfam" id="PF00483"/>
    </source>
</evidence>
<evidence type="ECO:0000313" key="5">
    <source>
        <dbReference type="Proteomes" id="UP000612893"/>
    </source>
</evidence>
<gene>
    <name evidence="4" type="ORF">JF922_07830</name>
</gene>
<proteinExistence type="predicted"/>
<keyword evidence="1 4" id="KW-0808">Transferase</keyword>
<dbReference type="Gene3D" id="3.90.550.10">
    <property type="entry name" value="Spore Coat Polysaccharide Biosynthesis Protein SpsA, Chain A"/>
    <property type="match status" value="1"/>
</dbReference>
<keyword evidence="5" id="KW-1185">Reference proteome</keyword>
<evidence type="ECO:0000313" key="4">
    <source>
        <dbReference type="EMBL" id="MBJ7597982.1"/>
    </source>
</evidence>
<dbReference type="GO" id="GO:0016779">
    <property type="term" value="F:nucleotidyltransferase activity"/>
    <property type="evidence" value="ECO:0007669"/>
    <property type="project" value="UniProtKB-KW"/>
</dbReference>
<protein>
    <submittedName>
        <fullName evidence="4">NTP transferase domain-containing protein</fullName>
    </submittedName>
</protein>
<dbReference type="Proteomes" id="UP000612893">
    <property type="component" value="Unassembled WGS sequence"/>
</dbReference>
<dbReference type="InterPro" id="IPR050065">
    <property type="entry name" value="GlmU-like"/>
</dbReference>
<dbReference type="InterPro" id="IPR005835">
    <property type="entry name" value="NTP_transferase_dom"/>
</dbReference>
<dbReference type="PANTHER" id="PTHR43584:SF8">
    <property type="entry name" value="N-ACETYLMURAMATE ALPHA-1-PHOSPHATE URIDYLYLTRANSFERASE"/>
    <property type="match status" value="1"/>
</dbReference>
<comment type="caution">
    <text evidence="4">The sequence shown here is derived from an EMBL/GenBank/DDBJ whole genome shotgun (WGS) entry which is preliminary data.</text>
</comment>
<feature type="domain" description="Nucleotidyl transferase" evidence="3">
    <location>
        <begin position="6"/>
        <end position="114"/>
    </location>
</feature>
<dbReference type="InterPro" id="IPR029044">
    <property type="entry name" value="Nucleotide-diphossugar_trans"/>
</dbReference>
<accession>A0A934ND24</accession>
<dbReference type="EMBL" id="JAEKNR010000087">
    <property type="protein sequence ID" value="MBJ7597982.1"/>
    <property type="molecule type" value="Genomic_DNA"/>
</dbReference>
<reference evidence="4" key="1">
    <citation type="submission" date="2020-10" db="EMBL/GenBank/DDBJ databases">
        <title>Ca. Dormibacterota MAGs.</title>
        <authorList>
            <person name="Montgomery K."/>
        </authorList>
    </citation>
    <scope>NUCLEOTIDE SEQUENCE [LARGE SCALE GENOMIC DNA]</scope>
    <source>
        <strain evidence="4">SC8812_S17_10</strain>
    </source>
</reference>
<keyword evidence="2" id="KW-0548">Nucleotidyltransferase</keyword>
<name>A0A934ND24_9BACT</name>
<sequence>MSLQCVILAGGLGTRMRPLTETLPKALVPVLGKPFAYWQLALLAEQGVRRVVYCVGYRGDMIREFVGDGSSFGLAVEWFDDGSVLLGTAGAIRRALDREVLDDAFIVLYGDSYLPVSIPAVEAAWSRNDRPALMTVLRNEGAWDRSNCIYADGSVVLYDKSRPPERRAEMHWIDYGLSVLSKMVVEERVPPGAVADLAEIQRELSMSGQLSGMEVKERFYEAGSPRGLRDLEAYLLARSPERGGRKMPTGRTGTR</sequence>